<organism evidence="1">
    <name type="scientific">Papilio xuthus</name>
    <name type="common">Asian swallowtail butterfly</name>
    <dbReference type="NCBI Taxonomy" id="66420"/>
    <lineage>
        <taxon>Eukaryota</taxon>
        <taxon>Metazoa</taxon>
        <taxon>Ecdysozoa</taxon>
        <taxon>Arthropoda</taxon>
        <taxon>Hexapoda</taxon>
        <taxon>Insecta</taxon>
        <taxon>Pterygota</taxon>
        <taxon>Neoptera</taxon>
        <taxon>Endopterygota</taxon>
        <taxon>Lepidoptera</taxon>
        <taxon>Glossata</taxon>
        <taxon>Ditrysia</taxon>
        <taxon>Papilionoidea</taxon>
        <taxon>Papilionidae</taxon>
        <taxon>Papilioninae</taxon>
        <taxon>Papilio</taxon>
    </lineage>
</organism>
<dbReference type="EMBL" id="AK404496">
    <property type="protein sequence ID" value="BAM20223.1"/>
    <property type="molecule type" value="mRNA"/>
</dbReference>
<protein>
    <submittedName>
        <fullName evidence="1">Uncharacterized protein</fullName>
    </submittedName>
</protein>
<proteinExistence type="evidence at transcript level"/>
<sequence length="53" mass="6377">MLKMVSSFYHITKFVPCFMNFMIRCLLQCSWSVLDENILFNPKKCLFSVVYLF</sequence>
<evidence type="ECO:0000313" key="1">
    <source>
        <dbReference type="EMBL" id="BAM20223.1"/>
    </source>
</evidence>
<dbReference type="AlphaFoldDB" id="I4DQN3"/>
<accession>I4DQN3</accession>
<reference evidence="1" key="1">
    <citation type="journal article" date="2012" name="BMC Biol.">
        <title>Comprehensive microarray-based analysis for stage-specific larval camouflage pattern-associated genes in the swallowtail butterfly, Papilio xuthus.</title>
        <authorList>
            <person name="Futahashi R."/>
            <person name="Shirataki H."/>
            <person name="Narita T."/>
            <person name="Mita K."/>
            <person name="Fujiwara H."/>
        </authorList>
    </citation>
    <scope>NUCLEOTIDE SEQUENCE</scope>
    <source>
        <tissue evidence="1">Epidermis</tissue>
    </source>
</reference>
<name>I4DQN3_PAPXU</name>